<comment type="caution">
    <text evidence="1">The sequence shown here is derived from an EMBL/GenBank/DDBJ whole genome shotgun (WGS) entry which is preliminary data.</text>
</comment>
<dbReference type="InterPro" id="IPR007344">
    <property type="entry name" value="GrpB/CoaE"/>
</dbReference>
<organism evidence="1 2">
    <name type="scientific">Streptomyces polygonati</name>
    <dbReference type="NCBI Taxonomy" id="1617087"/>
    <lineage>
        <taxon>Bacteria</taxon>
        <taxon>Bacillati</taxon>
        <taxon>Actinomycetota</taxon>
        <taxon>Actinomycetes</taxon>
        <taxon>Kitasatosporales</taxon>
        <taxon>Streptomycetaceae</taxon>
        <taxon>Streptomyces</taxon>
    </lineage>
</organism>
<evidence type="ECO:0000313" key="1">
    <source>
        <dbReference type="EMBL" id="MFC4032118.1"/>
    </source>
</evidence>
<dbReference type="RefSeq" id="WP_386428814.1">
    <property type="nucleotide sequence ID" value="NZ_JBHSBB010000009.1"/>
</dbReference>
<reference evidence="2" key="1">
    <citation type="journal article" date="2019" name="Int. J. Syst. Evol. Microbiol.">
        <title>The Global Catalogue of Microorganisms (GCM) 10K type strain sequencing project: providing services to taxonomists for standard genome sequencing and annotation.</title>
        <authorList>
            <consortium name="The Broad Institute Genomics Platform"/>
            <consortium name="The Broad Institute Genome Sequencing Center for Infectious Disease"/>
            <person name="Wu L."/>
            <person name="Ma J."/>
        </authorList>
    </citation>
    <scope>NUCLEOTIDE SEQUENCE [LARGE SCALE GENOMIC DNA]</scope>
    <source>
        <strain evidence="2">CGMCC 4.7237</strain>
    </source>
</reference>
<protein>
    <submittedName>
        <fullName evidence="1">GrpB family protein</fullName>
    </submittedName>
</protein>
<dbReference type="InterPro" id="IPR043519">
    <property type="entry name" value="NT_sf"/>
</dbReference>
<name>A0ABV8HJ92_9ACTN</name>
<keyword evidence="2" id="KW-1185">Reference proteome</keyword>
<dbReference type="SUPFAM" id="SSF81301">
    <property type="entry name" value="Nucleotidyltransferase"/>
    <property type="match status" value="1"/>
</dbReference>
<sequence length="192" mass="21117">MPFPDERSQVAVVEYRPQWPAEFDLLARQLRDALGDLALAVDHVGSTSVPGLPAKDCIDVQVRMRSVAEARDAPLLAAIGFRCRPEPWNRIEVSGGRECRKLVFAPPIGARSCNVHLREGDGPNARFALLFRDYLRADEAALRAWGAFKQRLALSVPDLLDYGQIKAPATEVLMGAAERWAAETGWSPARAA</sequence>
<dbReference type="PANTHER" id="PTHR34822:SF1">
    <property type="entry name" value="GRPB FAMILY PROTEIN"/>
    <property type="match status" value="1"/>
</dbReference>
<evidence type="ECO:0000313" key="2">
    <source>
        <dbReference type="Proteomes" id="UP001595765"/>
    </source>
</evidence>
<gene>
    <name evidence="1" type="ORF">ACFO3J_11545</name>
</gene>
<dbReference type="Proteomes" id="UP001595765">
    <property type="component" value="Unassembled WGS sequence"/>
</dbReference>
<accession>A0ABV8HJ92</accession>
<dbReference type="EMBL" id="JBHSBB010000009">
    <property type="protein sequence ID" value="MFC4032118.1"/>
    <property type="molecule type" value="Genomic_DNA"/>
</dbReference>
<dbReference type="Gene3D" id="3.30.460.10">
    <property type="entry name" value="Beta Polymerase, domain 2"/>
    <property type="match status" value="1"/>
</dbReference>
<proteinExistence type="predicted"/>
<dbReference type="Pfam" id="PF04229">
    <property type="entry name" value="GrpB"/>
    <property type="match status" value="1"/>
</dbReference>
<dbReference type="PANTHER" id="PTHR34822">
    <property type="entry name" value="GRPB DOMAIN PROTEIN (AFU_ORTHOLOGUE AFUA_1G01530)"/>
    <property type="match status" value="1"/>
</dbReference>